<comment type="similarity">
    <text evidence="2">Belongs to the mitochondrion-specific ribosomal protein mS33 family.</text>
</comment>
<accession>A0ABD1YJR4</accession>
<keyword evidence="5" id="KW-0687">Ribonucleoprotein</keyword>
<dbReference type="AlphaFoldDB" id="A0ABD1YJR4"/>
<dbReference type="GO" id="GO:1990904">
    <property type="term" value="C:ribonucleoprotein complex"/>
    <property type="evidence" value="ECO:0007669"/>
    <property type="project" value="UniProtKB-KW"/>
</dbReference>
<reference evidence="7 8" key="1">
    <citation type="submission" date="2024-09" db="EMBL/GenBank/DDBJ databases">
        <title>Chromosome-scale assembly of Riccia fluitans.</title>
        <authorList>
            <person name="Paukszto L."/>
            <person name="Sawicki J."/>
            <person name="Karawczyk K."/>
            <person name="Piernik-Szablinska J."/>
            <person name="Szczecinska M."/>
            <person name="Mazdziarz M."/>
        </authorList>
    </citation>
    <scope>NUCLEOTIDE SEQUENCE [LARGE SCALE GENOMIC DNA]</scope>
    <source>
        <strain evidence="7">Rf_01</strain>
        <tissue evidence="7">Aerial parts of the thallus</tissue>
    </source>
</reference>
<gene>
    <name evidence="7" type="ORF">R1flu_015345</name>
</gene>
<dbReference type="PANTHER" id="PTHR13362:SF2">
    <property type="entry name" value="SMALL RIBOSOMAL SUBUNIT PROTEIN MS33"/>
    <property type="match status" value="1"/>
</dbReference>
<dbReference type="Proteomes" id="UP001605036">
    <property type="component" value="Unassembled WGS sequence"/>
</dbReference>
<comment type="subcellular location">
    <subcellularLocation>
        <location evidence="1">Mitochondrion</location>
    </subcellularLocation>
</comment>
<evidence type="ECO:0000313" key="7">
    <source>
        <dbReference type="EMBL" id="KAL2630659.1"/>
    </source>
</evidence>
<evidence type="ECO:0000256" key="1">
    <source>
        <dbReference type="ARBA" id="ARBA00004173"/>
    </source>
</evidence>
<dbReference type="InterPro" id="IPR013219">
    <property type="entry name" value="Ribosomal_mS33"/>
</dbReference>
<dbReference type="PANTHER" id="PTHR13362">
    <property type="entry name" value="MITOCHONDRIAL RIBOSOMAL PROTEIN S33"/>
    <property type="match status" value="1"/>
</dbReference>
<dbReference type="EMBL" id="JBHFFA010000004">
    <property type="protein sequence ID" value="KAL2630659.1"/>
    <property type="molecule type" value="Genomic_DNA"/>
</dbReference>
<sequence>MSSSVVQAAARIFGNVIGNGLQSGRKVLSQKLTGQKIVDWYPTPVQKLDPCFEDPAEKRRVLKLERSKRRDKQVVARIGCNRI</sequence>
<evidence type="ECO:0000256" key="6">
    <source>
        <dbReference type="ARBA" id="ARBA00035132"/>
    </source>
</evidence>
<evidence type="ECO:0000256" key="2">
    <source>
        <dbReference type="ARBA" id="ARBA00008970"/>
    </source>
</evidence>
<dbReference type="GO" id="GO:0005840">
    <property type="term" value="C:ribosome"/>
    <property type="evidence" value="ECO:0007669"/>
    <property type="project" value="UniProtKB-KW"/>
</dbReference>
<proteinExistence type="inferred from homology"/>
<keyword evidence="8" id="KW-1185">Reference proteome</keyword>
<evidence type="ECO:0000256" key="4">
    <source>
        <dbReference type="ARBA" id="ARBA00023128"/>
    </source>
</evidence>
<keyword evidence="4" id="KW-0496">Mitochondrion</keyword>
<dbReference type="Pfam" id="PF08293">
    <property type="entry name" value="MRP-S33"/>
    <property type="match status" value="1"/>
</dbReference>
<dbReference type="GO" id="GO:0005739">
    <property type="term" value="C:mitochondrion"/>
    <property type="evidence" value="ECO:0007669"/>
    <property type="project" value="UniProtKB-SubCell"/>
</dbReference>
<protein>
    <recommendedName>
        <fullName evidence="6">Small ribosomal subunit protein mS33</fullName>
    </recommendedName>
</protein>
<evidence type="ECO:0000256" key="3">
    <source>
        <dbReference type="ARBA" id="ARBA00022980"/>
    </source>
</evidence>
<organism evidence="7 8">
    <name type="scientific">Riccia fluitans</name>
    <dbReference type="NCBI Taxonomy" id="41844"/>
    <lineage>
        <taxon>Eukaryota</taxon>
        <taxon>Viridiplantae</taxon>
        <taxon>Streptophyta</taxon>
        <taxon>Embryophyta</taxon>
        <taxon>Marchantiophyta</taxon>
        <taxon>Marchantiopsida</taxon>
        <taxon>Marchantiidae</taxon>
        <taxon>Marchantiales</taxon>
        <taxon>Ricciaceae</taxon>
        <taxon>Riccia</taxon>
    </lineage>
</organism>
<comment type="caution">
    <text evidence="7">The sequence shown here is derived from an EMBL/GenBank/DDBJ whole genome shotgun (WGS) entry which is preliminary data.</text>
</comment>
<evidence type="ECO:0000256" key="5">
    <source>
        <dbReference type="ARBA" id="ARBA00023274"/>
    </source>
</evidence>
<evidence type="ECO:0000313" key="8">
    <source>
        <dbReference type="Proteomes" id="UP001605036"/>
    </source>
</evidence>
<keyword evidence="3" id="KW-0689">Ribosomal protein</keyword>
<name>A0ABD1YJR4_9MARC</name>